<dbReference type="OrthoDB" id="5785545at2"/>
<dbReference type="STRING" id="415747.SAMN03097708_02612"/>
<name>A0A1G5QS26_9GAMM</name>
<evidence type="ECO:0000313" key="1">
    <source>
        <dbReference type="EMBL" id="SCZ64340.1"/>
    </source>
</evidence>
<keyword evidence="2" id="KW-1185">Reference proteome</keyword>
<protein>
    <submittedName>
        <fullName evidence="1">Uncharacterized protein</fullName>
    </submittedName>
</protein>
<dbReference type="EMBL" id="FMWD01000008">
    <property type="protein sequence ID" value="SCZ64340.1"/>
    <property type="molecule type" value="Genomic_DNA"/>
</dbReference>
<dbReference type="Proteomes" id="UP000199648">
    <property type="component" value="Unassembled WGS sequence"/>
</dbReference>
<proteinExistence type="predicted"/>
<reference evidence="1 2" key="1">
    <citation type="submission" date="2016-10" db="EMBL/GenBank/DDBJ databases">
        <authorList>
            <person name="de Groot N.N."/>
        </authorList>
    </citation>
    <scope>NUCLEOTIDE SEQUENCE [LARGE SCALE GENOMIC DNA]</scope>
    <source>
        <strain evidence="1 2">HLD2</strain>
    </source>
</reference>
<accession>A0A1G5QS26</accession>
<sequence length="90" mass="10117">MASASAERIQAREAAAGVLKDLKLEAFLFEVEAEGGEWSIEVGCESHLGWTTIQLSASKERLLASQFSRTVRRRMAGEWLNRLGVCRRHR</sequence>
<dbReference type="AlphaFoldDB" id="A0A1G5QS26"/>
<evidence type="ECO:0000313" key="2">
    <source>
        <dbReference type="Proteomes" id="UP000199648"/>
    </source>
</evidence>
<organism evidence="1 2">
    <name type="scientific">Thiohalomonas denitrificans</name>
    <dbReference type="NCBI Taxonomy" id="415747"/>
    <lineage>
        <taxon>Bacteria</taxon>
        <taxon>Pseudomonadati</taxon>
        <taxon>Pseudomonadota</taxon>
        <taxon>Gammaproteobacteria</taxon>
        <taxon>Thiohalomonadales</taxon>
        <taxon>Thiohalomonadaceae</taxon>
        <taxon>Thiohalomonas</taxon>
    </lineage>
</organism>
<gene>
    <name evidence="1" type="ORF">SAMN03097708_02612</name>
</gene>
<dbReference type="RefSeq" id="WP_092997975.1">
    <property type="nucleotide sequence ID" value="NZ_FMWD01000008.1"/>
</dbReference>